<sequence>MTTNVERKEMFSGRQLLFCLHPKTHVKLCSCVPLRSSFSAFALIFFYEPCADSNNCFRFVFLSRSCF</sequence>
<dbReference type="KEGG" id="nai:NECAME_18471"/>
<protein>
    <submittedName>
        <fullName evidence="1">Uncharacterized protein</fullName>
    </submittedName>
</protein>
<evidence type="ECO:0000313" key="2">
    <source>
        <dbReference type="Proteomes" id="UP000053676"/>
    </source>
</evidence>
<evidence type="ECO:0000313" key="1">
    <source>
        <dbReference type="EMBL" id="ETN73198.1"/>
    </source>
</evidence>
<name>W2SUJ6_NECAM</name>
<dbReference type="AlphaFoldDB" id="W2SUJ6"/>
<proteinExistence type="predicted"/>
<organism evidence="1 2">
    <name type="scientific">Necator americanus</name>
    <name type="common">Human hookworm</name>
    <dbReference type="NCBI Taxonomy" id="51031"/>
    <lineage>
        <taxon>Eukaryota</taxon>
        <taxon>Metazoa</taxon>
        <taxon>Ecdysozoa</taxon>
        <taxon>Nematoda</taxon>
        <taxon>Chromadorea</taxon>
        <taxon>Rhabditida</taxon>
        <taxon>Rhabditina</taxon>
        <taxon>Rhabditomorpha</taxon>
        <taxon>Strongyloidea</taxon>
        <taxon>Ancylostomatidae</taxon>
        <taxon>Bunostominae</taxon>
        <taxon>Necator</taxon>
    </lineage>
</organism>
<dbReference type="Proteomes" id="UP000053676">
    <property type="component" value="Unassembled WGS sequence"/>
</dbReference>
<reference evidence="2" key="1">
    <citation type="journal article" date="2014" name="Nat. Genet.">
        <title>Genome of the human hookworm Necator americanus.</title>
        <authorList>
            <person name="Tang Y.T."/>
            <person name="Gao X."/>
            <person name="Rosa B.A."/>
            <person name="Abubucker S."/>
            <person name="Hallsworth-Pepin K."/>
            <person name="Martin J."/>
            <person name="Tyagi R."/>
            <person name="Heizer E."/>
            <person name="Zhang X."/>
            <person name="Bhonagiri-Palsikar V."/>
            <person name="Minx P."/>
            <person name="Warren W.C."/>
            <person name="Wang Q."/>
            <person name="Zhan B."/>
            <person name="Hotez P.J."/>
            <person name="Sternberg P.W."/>
            <person name="Dougall A."/>
            <person name="Gaze S.T."/>
            <person name="Mulvenna J."/>
            <person name="Sotillo J."/>
            <person name="Ranganathan S."/>
            <person name="Rabelo E.M."/>
            <person name="Wilson R.K."/>
            <person name="Felgner P.L."/>
            <person name="Bethony J."/>
            <person name="Hawdon J.M."/>
            <person name="Gasser R.B."/>
            <person name="Loukas A."/>
            <person name="Mitreva M."/>
        </authorList>
    </citation>
    <scope>NUCLEOTIDE SEQUENCE [LARGE SCALE GENOMIC DNA]</scope>
</reference>
<keyword evidence="2" id="KW-1185">Reference proteome</keyword>
<accession>W2SUJ6</accession>
<gene>
    <name evidence="1" type="ORF">NECAME_18471</name>
</gene>
<dbReference type="EMBL" id="KI661557">
    <property type="protein sequence ID" value="ETN73198.1"/>
    <property type="molecule type" value="Genomic_DNA"/>
</dbReference>